<dbReference type="InterPro" id="IPR041183">
    <property type="entry name" value="Cyclophilin-like"/>
</dbReference>
<sequence>MNALRLFLVSSALTAFSPSLLAQKASAATNITLNIGGSTLNATLTDSATTRAFLSLLPLTLTLENHGGTEKITYLPRKLSTTGAPAGSTPTAGTIAYYTPWGNLALFYKEFSYSAGLIVLGKLGSGLEILRQPGKVKVTITQRQ</sequence>
<gene>
    <name evidence="3" type="ORF">ACFFLM_15395</name>
</gene>
<keyword evidence="4" id="KW-1185">Reference proteome</keyword>
<reference evidence="3 4" key="1">
    <citation type="submission" date="2024-09" db="EMBL/GenBank/DDBJ databases">
        <authorList>
            <person name="Sun Q."/>
            <person name="Mori K."/>
        </authorList>
    </citation>
    <scope>NUCLEOTIDE SEQUENCE [LARGE SCALE GENOMIC DNA]</scope>
    <source>
        <strain evidence="3 4">JCM 13503</strain>
    </source>
</reference>
<dbReference type="RefSeq" id="WP_380012014.1">
    <property type="nucleotide sequence ID" value="NZ_JBHLYR010000047.1"/>
</dbReference>
<organism evidence="3 4">
    <name type="scientific">Deinococcus oregonensis</name>
    <dbReference type="NCBI Taxonomy" id="1805970"/>
    <lineage>
        <taxon>Bacteria</taxon>
        <taxon>Thermotogati</taxon>
        <taxon>Deinococcota</taxon>
        <taxon>Deinococci</taxon>
        <taxon>Deinococcales</taxon>
        <taxon>Deinococcaceae</taxon>
        <taxon>Deinococcus</taxon>
    </lineage>
</organism>
<evidence type="ECO:0000313" key="3">
    <source>
        <dbReference type="EMBL" id="MFB9993352.1"/>
    </source>
</evidence>
<feature type="domain" description="Cyclophilin-like" evidence="2">
    <location>
        <begin position="33"/>
        <end position="140"/>
    </location>
</feature>
<dbReference type="SUPFAM" id="SSF50891">
    <property type="entry name" value="Cyclophilin-like"/>
    <property type="match status" value="1"/>
</dbReference>
<evidence type="ECO:0000259" key="2">
    <source>
        <dbReference type="Pfam" id="PF18050"/>
    </source>
</evidence>
<keyword evidence="1" id="KW-0732">Signal</keyword>
<evidence type="ECO:0000256" key="1">
    <source>
        <dbReference type="SAM" id="SignalP"/>
    </source>
</evidence>
<dbReference type="EMBL" id="JBHLYR010000047">
    <property type="protein sequence ID" value="MFB9993352.1"/>
    <property type="molecule type" value="Genomic_DNA"/>
</dbReference>
<accession>A0ABV6B282</accession>
<name>A0ABV6B282_9DEIO</name>
<protein>
    <submittedName>
        <fullName evidence="3">Cyclophilin-like fold protein</fullName>
    </submittedName>
</protein>
<feature type="chain" id="PRO_5045218790" evidence="1">
    <location>
        <begin position="28"/>
        <end position="144"/>
    </location>
</feature>
<dbReference type="Proteomes" id="UP001589733">
    <property type="component" value="Unassembled WGS sequence"/>
</dbReference>
<dbReference type="Pfam" id="PF18050">
    <property type="entry name" value="Cyclophil_like2"/>
    <property type="match status" value="1"/>
</dbReference>
<comment type="caution">
    <text evidence="3">The sequence shown here is derived from an EMBL/GenBank/DDBJ whole genome shotgun (WGS) entry which is preliminary data.</text>
</comment>
<evidence type="ECO:0000313" key="4">
    <source>
        <dbReference type="Proteomes" id="UP001589733"/>
    </source>
</evidence>
<dbReference type="Gene3D" id="2.40.100.20">
    <property type="match status" value="1"/>
</dbReference>
<feature type="signal peptide" evidence="1">
    <location>
        <begin position="1"/>
        <end position="27"/>
    </location>
</feature>
<dbReference type="InterPro" id="IPR029000">
    <property type="entry name" value="Cyclophilin-like_dom_sf"/>
</dbReference>
<proteinExistence type="predicted"/>